<dbReference type="InterPro" id="IPR035198">
    <property type="entry name" value="SU10_MCP"/>
</dbReference>
<name>A0ABU9XC42_9BACI</name>
<proteinExistence type="predicted"/>
<dbReference type="Pfam" id="PF17236">
    <property type="entry name" value="SU10_MCP"/>
    <property type="match status" value="1"/>
</dbReference>
<evidence type="ECO:0000313" key="1">
    <source>
        <dbReference type="EMBL" id="MEN2765827.1"/>
    </source>
</evidence>
<keyword evidence="2" id="KW-1185">Reference proteome</keyword>
<dbReference type="EMBL" id="JBDIML010000001">
    <property type="protein sequence ID" value="MEN2765827.1"/>
    <property type="molecule type" value="Genomic_DNA"/>
</dbReference>
<organism evidence="1 2">
    <name type="scientific">Ornithinibacillus xuwenensis</name>
    <dbReference type="NCBI Taxonomy" id="3144668"/>
    <lineage>
        <taxon>Bacteria</taxon>
        <taxon>Bacillati</taxon>
        <taxon>Bacillota</taxon>
        <taxon>Bacilli</taxon>
        <taxon>Bacillales</taxon>
        <taxon>Bacillaceae</taxon>
        <taxon>Ornithinibacillus</taxon>
    </lineage>
</organism>
<dbReference type="Proteomes" id="UP001444625">
    <property type="component" value="Unassembled WGS sequence"/>
</dbReference>
<sequence length="315" mass="33764">MPTNVTGTGTTWNLPNYSGELFTASQINTPFLTMIGGLTNGGKQTANFEFPTYSDYDLPAAEQPAITEQQSLTAPQAEEITRGQATNVTQIFHEKISISYVKQANGGRLEGVNTAGQQNNVPSEKDFQIARKLEKVARDVNHTFLNGTFQKATAANVANKTRGMFELAATINTLAAAGANLSKALIDQLLLEMFNNGAKFENMVLFTNGSQKQRISSVYGYAPQDRNVGGVNIQQIETDFGNIGIVLDRMVPASSIGLFEMSEIAPVLQPVPGKGNFFYEELAKTGAAEEGQLFGQIGLAHGHASLHGSITGLAV</sequence>
<reference evidence="1 2" key="1">
    <citation type="submission" date="2024-05" db="EMBL/GenBank/DDBJ databases">
        <authorList>
            <person name="Haq I."/>
            <person name="Ullah Z."/>
            <person name="Ahmad R."/>
            <person name="Li M."/>
            <person name="Tong Y."/>
        </authorList>
    </citation>
    <scope>NUCLEOTIDE SEQUENCE [LARGE SCALE GENOMIC DNA]</scope>
    <source>
        <strain evidence="1 2">16A2E</strain>
    </source>
</reference>
<gene>
    <name evidence="1" type="ORF">ABC228_01385</name>
</gene>
<dbReference type="RefSeq" id="WP_345823299.1">
    <property type="nucleotide sequence ID" value="NZ_JBDIML010000001.1"/>
</dbReference>
<evidence type="ECO:0000313" key="2">
    <source>
        <dbReference type="Proteomes" id="UP001444625"/>
    </source>
</evidence>
<comment type="caution">
    <text evidence="1">The sequence shown here is derived from an EMBL/GenBank/DDBJ whole genome shotgun (WGS) entry which is preliminary data.</text>
</comment>
<accession>A0ABU9XC42</accession>
<protein>
    <submittedName>
        <fullName evidence="1">DUF5309 family protein</fullName>
    </submittedName>
</protein>